<dbReference type="PANTHER" id="PTHR23278">
    <property type="entry name" value="SIDESTEP PROTEIN"/>
    <property type="match status" value="1"/>
</dbReference>
<feature type="compositionally biased region" description="Low complexity" evidence="4">
    <location>
        <begin position="1309"/>
        <end position="1334"/>
    </location>
</feature>
<feature type="domain" description="Ig-like" evidence="6">
    <location>
        <begin position="606"/>
        <end position="719"/>
    </location>
</feature>
<keyword evidence="8" id="KW-1185">Reference proteome</keyword>
<dbReference type="InterPro" id="IPR007110">
    <property type="entry name" value="Ig-like_dom"/>
</dbReference>
<reference evidence="7 8" key="1">
    <citation type="submission" date="2020-04" db="EMBL/GenBank/DDBJ databases">
        <authorList>
            <person name="Alioto T."/>
            <person name="Alioto T."/>
            <person name="Gomez Garrido J."/>
        </authorList>
    </citation>
    <scope>NUCLEOTIDE SEQUENCE [LARGE SCALE GENOMIC DNA]</scope>
</reference>
<protein>
    <recommendedName>
        <fullName evidence="6">Ig-like domain-containing protein</fullName>
    </recommendedName>
</protein>
<feature type="region of interest" description="Disordered" evidence="4">
    <location>
        <begin position="1573"/>
        <end position="1609"/>
    </location>
</feature>
<dbReference type="OrthoDB" id="6106100at2759"/>
<dbReference type="SUPFAM" id="SSF48726">
    <property type="entry name" value="Immunoglobulin"/>
    <property type="match status" value="7"/>
</dbReference>
<evidence type="ECO:0000256" key="3">
    <source>
        <dbReference type="ARBA" id="ARBA00023157"/>
    </source>
</evidence>
<keyword evidence="5" id="KW-0812">Transmembrane</keyword>
<feature type="domain" description="Ig-like" evidence="6">
    <location>
        <begin position="813"/>
        <end position="896"/>
    </location>
</feature>
<feature type="compositionally biased region" description="Basic and acidic residues" evidence="4">
    <location>
        <begin position="1107"/>
        <end position="1124"/>
    </location>
</feature>
<evidence type="ECO:0000256" key="1">
    <source>
        <dbReference type="ARBA" id="ARBA00004167"/>
    </source>
</evidence>
<evidence type="ECO:0000256" key="5">
    <source>
        <dbReference type="SAM" id="Phobius"/>
    </source>
</evidence>
<feature type="compositionally biased region" description="Low complexity" evidence="4">
    <location>
        <begin position="1462"/>
        <end position="1476"/>
    </location>
</feature>
<comment type="subcellular location">
    <subcellularLocation>
        <location evidence="1">Membrane</location>
        <topology evidence="1">Single-pass membrane protein</topology>
    </subcellularLocation>
</comment>
<feature type="compositionally biased region" description="Basic and acidic residues" evidence="4">
    <location>
        <begin position="1592"/>
        <end position="1605"/>
    </location>
</feature>
<feature type="compositionally biased region" description="Polar residues" evidence="4">
    <location>
        <begin position="1163"/>
        <end position="1175"/>
    </location>
</feature>
<proteinExistence type="predicted"/>
<feature type="domain" description="Ig-like" evidence="6">
    <location>
        <begin position="726"/>
        <end position="808"/>
    </location>
</feature>
<dbReference type="InterPro" id="IPR013162">
    <property type="entry name" value="CD80_C2-set"/>
</dbReference>
<dbReference type="InterPro" id="IPR003598">
    <property type="entry name" value="Ig_sub2"/>
</dbReference>
<dbReference type="Proteomes" id="UP000494165">
    <property type="component" value="Unassembled WGS sequence"/>
</dbReference>
<evidence type="ECO:0000259" key="6">
    <source>
        <dbReference type="PROSITE" id="PS50835"/>
    </source>
</evidence>
<feature type="region of interest" description="Disordered" evidence="4">
    <location>
        <begin position="1084"/>
        <end position="1224"/>
    </location>
</feature>
<feature type="compositionally biased region" description="Basic and acidic residues" evidence="4">
    <location>
        <begin position="1651"/>
        <end position="1660"/>
    </location>
</feature>
<feature type="domain" description="Ig-like" evidence="6">
    <location>
        <begin position="307"/>
        <end position="397"/>
    </location>
</feature>
<keyword evidence="5" id="KW-1133">Transmembrane helix</keyword>
<keyword evidence="2 5" id="KW-0472">Membrane</keyword>
<dbReference type="InterPro" id="IPR036179">
    <property type="entry name" value="Ig-like_dom_sf"/>
</dbReference>
<dbReference type="InterPro" id="IPR003599">
    <property type="entry name" value="Ig_sub"/>
</dbReference>
<dbReference type="EMBL" id="CADEPI010000010">
    <property type="protein sequence ID" value="CAB3363000.1"/>
    <property type="molecule type" value="Genomic_DNA"/>
</dbReference>
<dbReference type="Gene3D" id="2.60.40.10">
    <property type="entry name" value="Immunoglobulins"/>
    <property type="match status" value="8"/>
</dbReference>
<keyword evidence="3" id="KW-1015">Disulfide bond</keyword>
<feature type="domain" description="Ig-like" evidence="6">
    <location>
        <begin position="517"/>
        <end position="601"/>
    </location>
</feature>
<dbReference type="SMART" id="SM00409">
    <property type="entry name" value="IG"/>
    <property type="match status" value="8"/>
</dbReference>
<feature type="domain" description="Ig-like" evidence="6">
    <location>
        <begin position="177"/>
        <end position="300"/>
    </location>
</feature>
<gene>
    <name evidence="7" type="ORF">CLODIP_2_CD15529</name>
</gene>
<dbReference type="GO" id="GO:0016020">
    <property type="term" value="C:membrane"/>
    <property type="evidence" value="ECO:0007669"/>
    <property type="project" value="UniProtKB-SubCell"/>
</dbReference>
<feature type="region of interest" description="Disordered" evidence="4">
    <location>
        <begin position="1651"/>
        <end position="1685"/>
    </location>
</feature>
<feature type="transmembrane region" description="Helical" evidence="5">
    <location>
        <begin position="916"/>
        <end position="939"/>
    </location>
</feature>
<evidence type="ECO:0000256" key="2">
    <source>
        <dbReference type="ARBA" id="ARBA00023136"/>
    </source>
</evidence>
<evidence type="ECO:0000313" key="7">
    <source>
        <dbReference type="EMBL" id="CAB3363000.1"/>
    </source>
</evidence>
<feature type="compositionally biased region" description="Pro residues" evidence="4">
    <location>
        <begin position="1674"/>
        <end position="1685"/>
    </location>
</feature>
<dbReference type="InterPro" id="IPR013783">
    <property type="entry name" value="Ig-like_fold"/>
</dbReference>
<feature type="domain" description="Ig-like" evidence="6">
    <location>
        <begin position="405"/>
        <end position="512"/>
    </location>
</feature>
<comment type="caution">
    <text evidence="7">The sequence shown here is derived from an EMBL/GenBank/DDBJ whole genome shotgun (WGS) entry which is preliminary data.</text>
</comment>
<feature type="compositionally biased region" description="Pro residues" evidence="4">
    <location>
        <begin position="1281"/>
        <end position="1297"/>
    </location>
</feature>
<feature type="compositionally biased region" description="Low complexity" evidence="4">
    <location>
        <begin position="1380"/>
        <end position="1390"/>
    </location>
</feature>
<dbReference type="PROSITE" id="PS50835">
    <property type="entry name" value="IG_LIKE"/>
    <property type="match status" value="8"/>
</dbReference>
<accession>A0A8S1C1Y9</accession>
<dbReference type="SMART" id="SM00408">
    <property type="entry name" value="IGc2"/>
    <property type="match status" value="6"/>
</dbReference>
<dbReference type="Pfam" id="PF13927">
    <property type="entry name" value="Ig_3"/>
    <property type="match status" value="1"/>
</dbReference>
<evidence type="ECO:0000313" key="8">
    <source>
        <dbReference type="Proteomes" id="UP000494165"/>
    </source>
</evidence>
<feature type="region of interest" description="Disordered" evidence="4">
    <location>
        <begin position="1429"/>
        <end position="1494"/>
    </location>
</feature>
<evidence type="ECO:0000256" key="4">
    <source>
        <dbReference type="SAM" id="MobiDB-lite"/>
    </source>
</evidence>
<feature type="compositionally biased region" description="Polar residues" evidence="4">
    <location>
        <begin position="1182"/>
        <end position="1194"/>
    </location>
</feature>
<feature type="region of interest" description="Disordered" evidence="4">
    <location>
        <begin position="1275"/>
        <end position="1390"/>
    </location>
</feature>
<feature type="compositionally biased region" description="Low complexity" evidence="4">
    <location>
        <begin position="1575"/>
        <end position="1591"/>
    </location>
</feature>
<dbReference type="PANTHER" id="PTHR23278:SF32">
    <property type="entry name" value="NEUROMUSCULIN, ISOFORM E"/>
    <property type="match status" value="1"/>
</dbReference>
<dbReference type="Pfam" id="PF08205">
    <property type="entry name" value="C2-set_2"/>
    <property type="match status" value="2"/>
</dbReference>
<sequence>MLLPCEIDTENEAAKIARAEGEYSGRAELHYTTNMSRSHLEIRQLQLADEAVYKCEITFLEVREGCAVVQFVNLTALIKPEYVKVFNEDGSEISSSMLIGPFQEGQELKLSCQSGGGKPIPDITWWNGTHKLPGAFTADPGSNGVGTGINRLQMTLSRGDLGAKYECRVSSRALSAPLVVSVEIDVNVRPLRLDLSGVEEHVHEGTEVVLSCHVSGARPAANITWYNGSEPIGRDATVTTHAAVQQPSTKIVKSADGTYETQSELRFKATRHENGETLTCEATNPVITKEKERPMKDTVTLEVLYPPSVFVSPENVTVNESTDVLLFCQFVANPSVLNSAQWLRDGLPIAIDGGEHYEGGTPLQPTLLIKNATRHDQGTYSCVLENAVGKTESQNVAYVAIYYKPTVNLVMEPTTAVSETERLNITLVCKVEEGNPPSLLAVRWYLDKQLLKELPDCQQSTPAGPGENSTFCDIDPSKLLLESVGRNFHGNYSCEGRNEGGWGPMSDDKELVVYYPPGQAALTFEPAKVVKRSSVTLMCSIVDYGRPEATSFRWLRGQHPIHEVTSANLTIDPVNLETLSNFTCFAYNEGGEGEGATVFVDVFAPPAFIERLPPYHGALMNAEHISLSCRIECQPACGVKWLKDGQPIPLGMANSRYTVKTNILPPDPRTNDFESVVSTLVWDMKQWPNGELDRIYDNANYTCESSSNEVGPGVKSTTFFGVEYPPENVSVSVPVLSVVEGHIPEKILCNAKAYPEPSYQWHRENDTEISMKGNALILNYPIPRSKGGNYVCEAFNRHGNITHKTFINVLHKPECAITQREMEGKLVLICNASANPTDVDFTWKIKNENETIEENVETRGLVSILTLESRVENFRTYLCFANNSVGMSIPCERDITAYQERSNPGWWASLDNDHKLIFASIITGALLMVTVIFIILCIVCRRKRVEDKYNNSVELEERENPEGDANLTPPRQTATPGGGGGEQQPPPAAIHRWPLRPGVHVHVNGARNLLTSTPTSSTASSTGNFVRASSQYSALPPGGLGLRKRAKELAKATVYPSPGNAINNNSISAADTMSPAVVTLKKLDGSTVQVQPTRKRKKPGQGPNQFDIRDRLSQDPSLDGDRQFYENLPFHGIQSPPNKPRVLSVEANTETTEGAPSRPESPLSRQNSSGYGSTRSKPEQPETPTKLSSSNPELQPSPDGRRVEGRRSQRGCETLPRSQGRKPRACSVNIIKPLEITREPFVISPGTKVALPHKTITLQKTERVVTTVSIQNITNSNYKKPPAPIPPPGVPLPPPSTPSTLQLPKRASTPKCPVSPSSSSSSCSSTCSSDASTSTVRQFHSLQRPKSIETRPLTKGCRAKSTPNIASQAKAPVPTPRSLKTSFSFSTKPSSPIARVFAKPLYQNVPVRISPNKSVRKEEPLTRHMEQHGLAAPAPGRPPVLQNQRSKSTKNRKSMQFSRHPSTSSSSSSSSLSSSSFPNNVRNNHRTYIPNHIHVPPAPMAEQLYYPGQNHYYQPQQQPPQLQLNGPYANHHSRTMPRHPPSYNNRFHYPSPIEPNGVIYGSELLDQNHHYSRMSQSSQYLPQLHQQQQPSQDHHSPVHRPDHMTDNPVLKSHSACILPYKPDLEDLVYADVDYRSYGPINYKAASIVNQEKADSARKNDNNVAKPPDDDLPPSHKPSPPPSPYL</sequence>
<dbReference type="CDD" id="cd00096">
    <property type="entry name" value="Ig"/>
    <property type="match status" value="1"/>
</dbReference>
<name>A0A8S1C1Y9_9INSE</name>
<feature type="domain" description="Ig-like" evidence="6">
    <location>
        <begin position="80"/>
        <end position="171"/>
    </location>
</feature>
<organism evidence="7 8">
    <name type="scientific">Cloeon dipterum</name>
    <dbReference type="NCBI Taxonomy" id="197152"/>
    <lineage>
        <taxon>Eukaryota</taxon>
        <taxon>Metazoa</taxon>
        <taxon>Ecdysozoa</taxon>
        <taxon>Arthropoda</taxon>
        <taxon>Hexapoda</taxon>
        <taxon>Insecta</taxon>
        <taxon>Pterygota</taxon>
        <taxon>Palaeoptera</taxon>
        <taxon>Ephemeroptera</taxon>
        <taxon>Pisciforma</taxon>
        <taxon>Baetidae</taxon>
        <taxon>Cloeon</taxon>
    </lineage>
</organism>
<feature type="region of interest" description="Disordered" evidence="4">
    <location>
        <begin position="955"/>
        <end position="992"/>
    </location>
</feature>